<dbReference type="InterPro" id="IPR036380">
    <property type="entry name" value="Isochorismatase-like_sf"/>
</dbReference>
<evidence type="ECO:0000256" key="2">
    <source>
        <dbReference type="ARBA" id="ARBA00022642"/>
    </source>
</evidence>
<evidence type="ECO:0000256" key="6">
    <source>
        <dbReference type="ARBA" id="ARBA00039017"/>
    </source>
</evidence>
<dbReference type="PANTHER" id="PTHR11080">
    <property type="entry name" value="PYRAZINAMIDASE/NICOTINAMIDASE"/>
    <property type="match status" value="1"/>
</dbReference>
<dbReference type="GO" id="GO:0046872">
    <property type="term" value="F:metal ion binding"/>
    <property type="evidence" value="ECO:0007669"/>
    <property type="project" value="UniProtKB-KW"/>
</dbReference>
<organism evidence="9 10">
    <name type="scientific">Ascosphaera apis ARSEF 7405</name>
    <dbReference type="NCBI Taxonomy" id="392613"/>
    <lineage>
        <taxon>Eukaryota</taxon>
        <taxon>Fungi</taxon>
        <taxon>Dikarya</taxon>
        <taxon>Ascomycota</taxon>
        <taxon>Pezizomycotina</taxon>
        <taxon>Eurotiomycetes</taxon>
        <taxon>Eurotiomycetidae</taxon>
        <taxon>Onygenales</taxon>
        <taxon>Ascosphaeraceae</taxon>
        <taxon>Ascosphaera</taxon>
    </lineage>
</organism>
<sequence length="296" mass="32350">MTSMEETPAISPAPIATGIKTNELPGASFRPALIVVDMQNDFCPPVRYLPSLSDKQSAMYTDPISPQSGSLAVSEARDIIPLINSLISSKGFVLKIATQDWHPPNHISFASNHPPPNNKPFVSEIDLENPMFGKISIDIPNNEKKTFKTKKQRLWPVHCVQGTPGAEFVEGLDAQQCDYVVKKGMNSGVEMYSVFADAFGNMDCVKTGGVTHDVIALLQEAEVTDVFVVGVAGDYCVKCTALDSASAGFRTWVIEEATRLVDPSMWEEVKMELSHGGVSMINLSSEKLNEIRKMRA</sequence>
<gene>
    <name evidence="9" type="ORF">AAP_04582</name>
</gene>
<keyword evidence="3" id="KW-0479">Metal-binding</keyword>
<dbReference type="OrthoDB" id="3341310at2759"/>
<evidence type="ECO:0000256" key="1">
    <source>
        <dbReference type="ARBA" id="ARBA00006336"/>
    </source>
</evidence>
<evidence type="ECO:0000256" key="7">
    <source>
        <dbReference type="ARBA" id="ARBA00043224"/>
    </source>
</evidence>
<evidence type="ECO:0000313" key="10">
    <source>
        <dbReference type="Proteomes" id="UP000242877"/>
    </source>
</evidence>
<feature type="domain" description="Isochorismatase-like" evidence="8">
    <location>
        <begin position="32"/>
        <end position="280"/>
    </location>
</feature>
<evidence type="ECO:0000313" key="9">
    <source>
        <dbReference type="EMBL" id="KZZ89097.1"/>
    </source>
</evidence>
<dbReference type="SUPFAM" id="SSF52499">
    <property type="entry name" value="Isochorismatase-like hydrolases"/>
    <property type="match status" value="1"/>
</dbReference>
<comment type="caution">
    <text evidence="9">The sequence shown here is derived from an EMBL/GenBank/DDBJ whole genome shotgun (WGS) entry which is preliminary data.</text>
</comment>
<dbReference type="PANTHER" id="PTHR11080:SF2">
    <property type="entry name" value="LD05707P"/>
    <property type="match status" value="1"/>
</dbReference>
<protein>
    <recommendedName>
        <fullName evidence="6">nicotinamidase</fullName>
        <ecNumber evidence="6">3.5.1.19</ecNumber>
    </recommendedName>
    <alternativeName>
        <fullName evidence="7">Nicotinamide deamidase</fullName>
    </alternativeName>
</protein>
<proteinExistence type="inferred from homology"/>
<dbReference type="EMBL" id="AZGZ01000022">
    <property type="protein sequence ID" value="KZZ89097.1"/>
    <property type="molecule type" value="Genomic_DNA"/>
</dbReference>
<dbReference type="Gene3D" id="3.40.50.850">
    <property type="entry name" value="Isochorismatase-like"/>
    <property type="match status" value="1"/>
</dbReference>
<dbReference type="GO" id="GO:0008936">
    <property type="term" value="F:nicotinamidase activity"/>
    <property type="evidence" value="ECO:0007669"/>
    <property type="project" value="UniProtKB-EC"/>
</dbReference>
<keyword evidence="4" id="KW-0378">Hydrolase</keyword>
<dbReference type="CDD" id="cd01011">
    <property type="entry name" value="nicotinamidase"/>
    <property type="match status" value="1"/>
</dbReference>
<dbReference type="AlphaFoldDB" id="A0A167WNZ4"/>
<dbReference type="VEuPathDB" id="FungiDB:AAP_04582"/>
<dbReference type="Pfam" id="PF00857">
    <property type="entry name" value="Isochorismatase"/>
    <property type="match status" value="1"/>
</dbReference>
<comment type="similarity">
    <text evidence="1">Belongs to the isochorismatase family.</text>
</comment>
<dbReference type="Proteomes" id="UP000242877">
    <property type="component" value="Unassembled WGS sequence"/>
</dbReference>
<dbReference type="InterPro" id="IPR000868">
    <property type="entry name" value="Isochorismatase-like_dom"/>
</dbReference>
<name>A0A167WNZ4_9EURO</name>
<evidence type="ECO:0000256" key="5">
    <source>
        <dbReference type="ARBA" id="ARBA00037900"/>
    </source>
</evidence>
<comment type="pathway">
    <text evidence="5">Cofactor biosynthesis; nicotinate biosynthesis; nicotinate from nicotinamide: step 1/1.</text>
</comment>
<keyword evidence="10" id="KW-1185">Reference proteome</keyword>
<evidence type="ECO:0000256" key="3">
    <source>
        <dbReference type="ARBA" id="ARBA00022723"/>
    </source>
</evidence>
<keyword evidence="2" id="KW-0662">Pyridine nucleotide biosynthesis</keyword>
<dbReference type="InterPro" id="IPR052347">
    <property type="entry name" value="Isochorismatase_Nicotinamidase"/>
</dbReference>
<evidence type="ECO:0000259" key="8">
    <source>
        <dbReference type="Pfam" id="PF00857"/>
    </source>
</evidence>
<evidence type="ECO:0000256" key="4">
    <source>
        <dbReference type="ARBA" id="ARBA00022801"/>
    </source>
</evidence>
<dbReference type="GO" id="GO:0019363">
    <property type="term" value="P:pyridine nucleotide biosynthetic process"/>
    <property type="evidence" value="ECO:0007669"/>
    <property type="project" value="UniProtKB-KW"/>
</dbReference>
<reference evidence="9 10" key="1">
    <citation type="journal article" date="2016" name="Genome Biol. Evol.">
        <title>Divergent and convergent evolution of fungal pathogenicity.</title>
        <authorList>
            <person name="Shang Y."/>
            <person name="Xiao G."/>
            <person name="Zheng P."/>
            <person name="Cen K."/>
            <person name="Zhan S."/>
            <person name="Wang C."/>
        </authorList>
    </citation>
    <scope>NUCLEOTIDE SEQUENCE [LARGE SCALE GENOMIC DNA]</scope>
    <source>
        <strain evidence="9 10">ARSEF 7405</strain>
    </source>
</reference>
<accession>A0A167WNZ4</accession>
<dbReference type="EC" id="3.5.1.19" evidence="6"/>